<keyword evidence="4 9" id="KW-0819">tRNA processing</keyword>
<dbReference type="EMBL" id="JBHUHX010000007">
    <property type="protein sequence ID" value="MFD2110929.1"/>
    <property type="molecule type" value="Genomic_DNA"/>
</dbReference>
<keyword evidence="7 9" id="KW-0067">ATP-binding</keyword>
<evidence type="ECO:0000256" key="5">
    <source>
        <dbReference type="ARBA" id="ARBA00022695"/>
    </source>
</evidence>
<organism evidence="11 12">
    <name type="scientific">Thiorhodococcus fuscus</name>
    <dbReference type="NCBI Taxonomy" id="527200"/>
    <lineage>
        <taxon>Bacteria</taxon>
        <taxon>Pseudomonadati</taxon>
        <taxon>Pseudomonadota</taxon>
        <taxon>Gammaproteobacteria</taxon>
        <taxon>Chromatiales</taxon>
        <taxon>Chromatiaceae</taxon>
        <taxon>Thiorhodococcus</taxon>
    </lineage>
</organism>
<dbReference type="Pfam" id="PF01300">
    <property type="entry name" value="Sua5_yciO_yrdC"/>
    <property type="match status" value="1"/>
</dbReference>
<dbReference type="PROSITE" id="PS51163">
    <property type="entry name" value="YRDC"/>
    <property type="match status" value="1"/>
</dbReference>
<comment type="catalytic activity">
    <reaction evidence="8 9">
        <text>L-threonine + hydrogencarbonate + ATP = L-threonylcarbamoyladenylate + diphosphate + H2O</text>
        <dbReference type="Rhea" id="RHEA:36407"/>
        <dbReference type="ChEBI" id="CHEBI:15377"/>
        <dbReference type="ChEBI" id="CHEBI:17544"/>
        <dbReference type="ChEBI" id="CHEBI:30616"/>
        <dbReference type="ChEBI" id="CHEBI:33019"/>
        <dbReference type="ChEBI" id="CHEBI:57926"/>
        <dbReference type="ChEBI" id="CHEBI:73682"/>
        <dbReference type="EC" id="2.7.7.87"/>
    </reaction>
</comment>
<keyword evidence="6 9" id="KW-0547">Nucleotide-binding</keyword>
<evidence type="ECO:0000256" key="8">
    <source>
        <dbReference type="ARBA" id="ARBA00048366"/>
    </source>
</evidence>
<evidence type="ECO:0000256" key="6">
    <source>
        <dbReference type="ARBA" id="ARBA00022741"/>
    </source>
</evidence>
<dbReference type="InterPro" id="IPR023535">
    <property type="entry name" value="TC-AMP_synthase"/>
</dbReference>
<dbReference type="PANTHER" id="PTHR17490">
    <property type="entry name" value="SUA5"/>
    <property type="match status" value="1"/>
</dbReference>
<protein>
    <recommendedName>
        <fullName evidence="9">Threonylcarbamoyl-AMP synthase</fullName>
        <shortName evidence="9">TC-AMP synthase</shortName>
        <ecNumber evidence="9">2.7.7.87</ecNumber>
    </recommendedName>
    <alternativeName>
        <fullName evidence="9">L-threonylcarbamoyladenylate synthase</fullName>
    </alternativeName>
    <alternativeName>
        <fullName evidence="9">t(6)A37 threonylcarbamoyladenosine biosynthesis protein TsaC</fullName>
    </alternativeName>
    <alternativeName>
        <fullName evidence="9">tRNA threonylcarbamoyladenosine biosynthesis protein TsaC</fullName>
    </alternativeName>
</protein>
<accession>A0ABW4Y8K3</accession>
<dbReference type="Proteomes" id="UP001597337">
    <property type="component" value="Unassembled WGS sequence"/>
</dbReference>
<evidence type="ECO:0000256" key="3">
    <source>
        <dbReference type="ARBA" id="ARBA00022679"/>
    </source>
</evidence>
<evidence type="ECO:0000256" key="9">
    <source>
        <dbReference type="HAMAP-Rule" id="MF_01852"/>
    </source>
</evidence>
<evidence type="ECO:0000256" key="4">
    <source>
        <dbReference type="ARBA" id="ARBA00022694"/>
    </source>
</evidence>
<gene>
    <name evidence="9" type="primary">tsaC</name>
    <name evidence="11" type="ORF">ACFSJC_03630</name>
</gene>
<sequence length="187" mass="20290">MSVISSHRLRLAVQFLRSGGVIAYPTEAVFGLGCDPWDGEAVERLLTLKQRAVSKGLILIASHQDQLQPFVAPLPEERLREIWSSWPGPNTWLFPASAQTPAWLTGRFDTLAVRVTAHPIAAAICRAYGGPIVSTSANRARRRPARTALQVRMGLGNGPDYVLAGACSGADRPSRIRDGLSGRLLRV</sequence>
<dbReference type="RefSeq" id="WP_386023358.1">
    <property type="nucleotide sequence ID" value="NZ_JBHUHX010000007.1"/>
</dbReference>
<keyword evidence="3 9" id="KW-0808">Transferase</keyword>
<dbReference type="InterPro" id="IPR050156">
    <property type="entry name" value="TC-AMP_synthase_SUA5"/>
</dbReference>
<evidence type="ECO:0000256" key="7">
    <source>
        <dbReference type="ARBA" id="ARBA00022840"/>
    </source>
</evidence>
<comment type="function">
    <text evidence="9">Required for the formation of a threonylcarbamoyl group on adenosine at position 37 (t(6)A37) in tRNAs that read codons beginning with adenine. Catalyzes the conversion of L-threonine, HCO(3)(-)/CO(2) and ATP to give threonylcarbamoyl-AMP (TC-AMP) as the acyladenylate intermediate, with the release of diphosphate.</text>
</comment>
<dbReference type="PANTHER" id="PTHR17490:SF18">
    <property type="entry name" value="THREONYLCARBAMOYL-AMP SYNTHASE"/>
    <property type="match status" value="1"/>
</dbReference>
<dbReference type="EC" id="2.7.7.87" evidence="9"/>
<dbReference type="HAMAP" id="MF_01852">
    <property type="entry name" value="TsaC"/>
    <property type="match status" value="1"/>
</dbReference>
<feature type="domain" description="YrdC-like" evidence="10">
    <location>
        <begin position="6"/>
        <end position="187"/>
    </location>
</feature>
<keyword evidence="2 9" id="KW-0963">Cytoplasm</keyword>
<proteinExistence type="inferred from homology"/>
<evidence type="ECO:0000313" key="12">
    <source>
        <dbReference type="Proteomes" id="UP001597337"/>
    </source>
</evidence>
<dbReference type="SUPFAM" id="SSF55821">
    <property type="entry name" value="YrdC/RibB"/>
    <property type="match status" value="1"/>
</dbReference>
<evidence type="ECO:0000256" key="2">
    <source>
        <dbReference type="ARBA" id="ARBA00022490"/>
    </source>
</evidence>
<name>A0ABW4Y8K3_9GAMM</name>
<reference evidence="12" key="1">
    <citation type="journal article" date="2019" name="Int. J. Syst. Evol. Microbiol.">
        <title>The Global Catalogue of Microorganisms (GCM) 10K type strain sequencing project: providing services to taxonomists for standard genome sequencing and annotation.</title>
        <authorList>
            <consortium name="The Broad Institute Genomics Platform"/>
            <consortium name="The Broad Institute Genome Sequencing Center for Infectious Disease"/>
            <person name="Wu L."/>
            <person name="Ma J."/>
        </authorList>
    </citation>
    <scope>NUCLEOTIDE SEQUENCE [LARGE SCALE GENOMIC DNA]</scope>
    <source>
        <strain evidence="12">KACC 12597</strain>
    </source>
</reference>
<evidence type="ECO:0000259" key="10">
    <source>
        <dbReference type="PROSITE" id="PS51163"/>
    </source>
</evidence>
<evidence type="ECO:0000313" key="11">
    <source>
        <dbReference type="EMBL" id="MFD2110929.1"/>
    </source>
</evidence>
<evidence type="ECO:0000256" key="1">
    <source>
        <dbReference type="ARBA" id="ARBA00004496"/>
    </source>
</evidence>
<keyword evidence="5 9" id="KW-0548">Nucleotidyltransferase</keyword>
<comment type="caution">
    <text evidence="11">The sequence shown here is derived from an EMBL/GenBank/DDBJ whole genome shotgun (WGS) entry which is preliminary data.</text>
</comment>
<dbReference type="InterPro" id="IPR017945">
    <property type="entry name" value="DHBP_synth_RibB-like_a/b_dom"/>
</dbReference>
<keyword evidence="12" id="KW-1185">Reference proteome</keyword>
<comment type="similarity">
    <text evidence="9">Belongs to the SUA5 family. TsaC subfamily.</text>
</comment>
<comment type="subcellular location">
    <subcellularLocation>
        <location evidence="1 9">Cytoplasm</location>
    </subcellularLocation>
</comment>
<dbReference type="InterPro" id="IPR006070">
    <property type="entry name" value="Sua5-like_dom"/>
</dbReference>
<dbReference type="Gene3D" id="3.90.870.10">
    <property type="entry name" value="DHBP synthase"/>
    <property type="match status" value="1"/>
</dbReference>